<name>A0A067PBG7_9AGAM</name>
<feature type="non-terminal residue" evidence="1">
    <location>
        <position position="1"/>
    </location>
</feature>
<gene>
    <name evidence="1" type="ORF">JAAARDRAFT_86992</name>
</gene>
<dbReference type="Proteomes" id="UP000027265">
    <property type="component" value="Unassembled WGS sequence"/>
</dbReference>
<evidence type="ECO:0008006" key="3">
    <source>
        <dbReference type="Google" id="ProtNLM"/>
    </source>
</evidence>
<protein>
    <recommendedName>
        <fullName evidence="3">DUF659 domain-containing protein</fullName>
    </recommendedName>
</protein>
<accession>A0A067PBG7</accession>
<dbReference type="OrthoDB" id="2687121at2759"/>
<feature type="non-terminal residue" evidence="1">
    <location>
        <position position="161"/>
    </location>
</feature>
<sequence>AWKCKNPLKGLWRYQDSKDKSSTSNLKSHVIGCFGAAAIDAVMKGDSALCDGSIFSAFARQGQCPVTVSHCTYTNAELMMAGRPHLSLPSSHTVSCNILASFKKCHKCIKNLLVGHPGQVSFGTDAWASPNHRPFVAWTIHLKHEGHLLSFILDIIEVPEV</sequence>
<dbReference type="EMBL" id="KL197742">
    <property type="protein sequence ID" value="KDQ52104.1"/>
    <property type="molecule type" value="Genomic_DNA"/>
</dbReference>
<evidence type="ECO:0000313" key="1">
    <source>
        <dbReference type="EMBL" id="KDQ52104.1"/>
    </source>
</evidence>
<dbReference type="InParanoid" id="A0A067PBG7"/>
<dbReference type="AlphaFoldDB" id="A0A067PBG7"/>
<proteinExistence type="predicted"/>
<keyword evidence="2" id="KW-1185">Reference proteome</keyword>
<evidence type="ECO:0000313" key="2">
    <source>
        <dbReference type="Proteomes" id="UP000027265"/>
    </source>
</evidence>
<reference evidence="2" key="1">
    <citation type="journal article" date="2014" name="Proc. Natl. Acad. Sci. U.S.A.">
        <title>Extensive sampling of basidiomycete genomes demonstrates inadequacy of the white-rot/brown-rot paradigm for wood decay fungi.</title>
        <authorList>
            <person name="Riley R."/>
            <person name="Salamov A.A."/>
            <person name="Brown D.W."/>
            <person name="Nagy L.G."/>
            <person name="Floudas D."/>
            <person name="Held B.W."/>
            <person name="Levasseur A."/>
            <person name="Lombard V."/>
            <person name="Morin E."/>
            <person name="Otillar R."/>
            <person name="Lindquist E.A."/>
            <person name="Sun H."/>
            <person name="LaButti K.M."/>
            <person name="Schmutz J."/>
            <person name="Jabbour D."/>
            <person name="Luo H."/>
            <person name="Baker S.E."/>
            <person name="Pisabarro A.G."/>
            <person name="Walton J.D."/>
            <person name="Blanchette R.A."/>
            <person name="Henrissat B."/>
            <person name="Martin F."/>
            <person name="Cullen D."/>
            <person name="Hibbett D.S."/>
            <person name="Grigoriev I.V."/>
        </authorList>
    </citation>
    <scope>NUCLEOTIDE SEQUENCE [LARGE SCALE GENOMIC DNA]</scope>
    <source>
        <strain evidence="2">MUCL 33604</strain>
    </source>
</reference>
<dbReference type="HOGENOM" id="CLU_087375_1_0_1"/>
<organism evidence="1 2">
    <name type="scientific">Jaapia argillacea MUCL 33604</name>
    <dbReference type="NCBI Taxonomy" id="933084"/>
    <lineage>
        <taxon>Eukaryota</taxon>
        <taxon>Fungi</taxon>
        <taxon>Dikarya</taxon>
        <taxon>Basidiomycota</taxon>
        <taxon>Agaricomycotina</taxon>
        <taxon>Agaricomycetes</taxon>
        <taxon>Agaricomycetidae</taxon>
        <taxon>Jaapiales</taxon>
        <taxon>Jaapiaceae</taxon>
        <taxon>Jaapia</taxon>
    </lineage>
</organism>